<evidence type="ECO:0000256" key="3">
    <source>
        <dbReference type="SAM" id="MobiDB-lite"/>
    </source>
</evidence>
<dbReference type="PRINTS" id="PR00449">
    <property type="entry name" value="RASTRNSFRMNG"/>
</dbReference>
<comment type="caution">
    <text evidence="4">The sequence shown here is derived from an EMBL/GenBank/DDBJ whole genome shotgun (WGS) entry which is preliminary data.</text>
</comment>
<dbReference type="InterPro" id="IPR027417">
    <property type="entry name" value="P-loop_NTPase"/>
</dbReference>
<evidence type="ECO:0000256" key="1">
    <source>
        <dbReference type="ARBA" id="ARBA00006270"/>
    </source>
</evidence>
<accession>A0A922HL19</accession>
<dbReference type="SMART" id="SM00173">
    <property type="entry name" value="RAS"/>
    <property type="match status" value="1"/>
</dbReference>
<dbReference type="Pfam" id="PF00071">
    <property type="entry name" value="Ras"/>
    <property type="match status" value="1"/>
</dbReference>
<dbReference type="FunFam" id="3.40.50.300:FF:000808">
    <property type="entry name" value="Small GTP-binding protein, putative"/>
    <property type="match status" value="1"/>
</dbReference>
<reference evidence="4" key="1">
    <citation type="submission" date="2013-05" db="EMBL/GenBank/DDBJ databases">
        <authorList>
            <person name="Yim A.K.Y."/>
            <person name="Chan T.F."/>
            <person name="Ji K.M."/>
            <person name="Liu X.Y."/>
            <person name="Zhou J.W."/>
            <person name="Li R.Q."/>
            <person name="Yang K.Y."/>
            <person name="Li J."/>
            <person name="Li M."/>
            <person name="Law P.T.W."/>
            <person name="Wu Y.L."/>
            <person name="Cai Z.L."/>
            <person name="Qin H."/>
            <person name="Bao Y."/>
            <person name="Leung R.K.K."/>
            <person name="Ng P.K.S."/>
            <person name="Zou J."/>
            <person name="Zhong X.J."/>
            <person name="Ran P.X."/>
            <person name="Zhong N.S."/>
            <person name="Liu Z.G."/>
            <person name="Tsui S.K.W."/>
        </authorList>
    </citation>
    <scope>NUCLEOTIDE SEQUENCE</scope>
    <source>
        <strain evidence="4">Derf</strain>
        <tissue evidence="4">Whole organism</tissue>
    </source>
</reference>
<evidence type="ECO:0000313" key="5">
    <source>
        <dbReference type="Proteomes" id="UP000790347"/>
    </source>
</evidence>
<dbReference type="SMART" id="SM00175">
    <property type="entry name" value="RAB"/>
    <property type="match status" value="1"/>
</dbReference>
<feature type="region of interest" description="Disordered" evidence="3">
    <location>
        <begin position="186"/>
        <end position="222"/>
    </location>
</feature>
<dbReference type="InterPro" id="IPR001806">
    <property type="entry name" value="Small_GTPase"/>
</dbReference>
<dbReference type="GO" id="GO:0005525">
    <property type="term" value="F:GTP binding"/>
    <property type="evidence" value="ECO:0007669"/>
    <property type="project" value="InterPro"/>
</dbReference>
<keyword evidence="2" id="KW-0547">Nucleotide-binding</keyword>
<dbReference type="EMBL" id="ASGP02000007">
    <property type="protein sequence ID" value="KAH9497002.1"/>
    <property type="molecule type" value="Genomic_DNA"/>
</dbReference>
<dbReference type="AlphaFoldDB" id="A0A922HL19"/>
<dbReference type="PROSITE" id="PS51421">
    <property type="entry name" value="RAS"/>
    <property type="match status" value="1"/>
</dbReference>
<dbReference type="GO" id="GO:0003924">
    <property type="term" value="F:GTPase activity"/>
    <property type="evidence" value="ECO:0007669"/>
    <property type="project" value="InterPro"/>
</dbReference>
<keyword evidence="5" id="KW-1185">Reference proteome</keyword>
<sequence>MSKTKTKTMISTHKLCNLEYKICLLGDTGVGKSSIVQRFVHNTYNACMENTIGASFMTKTIYIKSTCYKLNIWDTAGQERYKALAPMYYRGANICIVVFDVTSKSSFDSVQSWIRELRTYLLEKCLICIVGNKSDLADRRAVMYHEAKEYADSVNAFFIETSAKSCSNVTELFINSLNRYREMEQSSSSSSLTGKKNSLIHKQQRSTRISLQDGTTNSGKCC</sequence>
<reference evidence="4" key="2">
    <citation type="journal article" date="2022" name="Res Sq">
        <title>Comparative Genomics Reveals Insights into the Divergent Evolution of Astigmatic Mites and Household Pest Adaptations.</title>
        <authorList>
            <person name="Xiong Q."/>
            <person name="Wan A.T.-Y."/>
            <person name="Liu X.-Y."/>
            <person name="Fung C.S.-H."/>
            <person name="Xiao X."/>
            <person name="Malainual N."/>
            <person name="Hou J."/>
            <person name="Wang L."/>
            <person name="Wang M."/>
            <person name="Yang K."/>
            <person name="Cui Y."/>
            <person name="Leung E."/>
            <person name="Nong W."/>
            <person name="Shin S.-K."/>
            <person name="Au S."/>
            <person name="Jeong K.Y."/>
            <person name="Chew F.T."/>
            <person name="Hui J."/>
            <person name="Leung T.F."/>
            <person name="Tungtrongchitr A."/>
            <person name="Zhong N."/>
            <person name="Liu Z."/>
            <person name="Tsui S."/>
        </authorList>
    </citation>
    <scope>NUCLEOTIDE SEQUENCE</scope>
    <source>
        <strain evidence="4">Derf</strain>
        <tissue evidence="4">Whole organism</tissue>
    </source>
</reference>
<name>A0A922HL19_DERFA</name>
<dbReference type="CDD" id="cd01860">
    <property type="entry name" value="Rab5_related"/>
    <property type="match status" value="1"/>
</dbReference>
<organism evidence="4 5">
    <name type="scientific">Dermatophagoides farinae</name>
    <name type="common">American house dust mite</name>
    <dbReference type="NCBI Taxonomy" id="6954"/>
    <lineage>
        <taxon>Eukaryota</taxon>
        <taxon>Metazoa</taxon>
        <taxon>Ecdysozoa</taxon>
        <taxon>Arthropoda</taxon>
        <taxon>Chelicerata</taxon>
        <taxon>Arachnida</taxon>
        <taxon>Acari</taxon>
        <taxon>Acariformes</taxon>
        <taxon>Sarcoptiformes</taxon>
        <taxon>Astigmata</taxon>
        <taxon>Psoroptidia</taxon>
        <taxon>Analgoidea</taxon>
        <taxon>Pyroglyphidae</taxon>
        <taxon>Dermatophagoidinae</taxon>
        <taxon>Dermatophagoides</taxon>
    </lineage>
</organism>
<comment type="similarity">
    <text evidence="1">Belongs to the small GTPase superfamily. Rab family.</text>
</comment>
<feature type="compositionally biased region" description="Polar residues" evidence="3">
    <location>
        <begin position="206"/>
        <end position="222"/>
    </location>
</feature>
<dbReference type="SMART" id="SM00174">
    <property type="entry name" value="RHO"/>
    <property type="match status" value="1"/>
</dbReference>
<dbReference type="PROSITE" id="PS51419">
    <property type="entry name" value="RAB"/>
    <property type="match status" value="1"/>
</dbReference>
<dbReference type="InterPro" id="IPR005225">
    <property type="entry name" value="Small_GTP-bd"/>
</dbReference>
<dbReference type="Gene3D" id="3.40.50.300">
    <property type="entry name" value="P-loop containing nucleotide triphosphate hydrolases"/>
    <property type="match status" value="1"/>
</dbReference>
<dbReference type="SMART" id="SM00176">
    <property type="entry name" value="RAN"/>
    <property type="match status" value="1"/>
</dbReference>
<dbReference type="OrthoDB" id="63533at2759"/>
<dbReference type="SUPFAM" id="SSF52540">
    <property type="entry name" value="P-loop containing nucleoside triphosphate hydrolases"/>
    <property type="match status" value="1"/>
</dbReference>
<proteinExistence type="inferred from homology"/>
<gene>
    <name evidence="4" type="primary">RAB22A</name>
    <name evidence="4" type="ORF">DERF_013021</name>
</gene>
<evidence type="ECO:0000256" key="2">
    <source>
        <dbReference type="ARBA" id="ARBA00022741"/>
    </source>
</evidence>
<dbReference type="Proteomes" id="UP000790347">
    <property type="component" value="Unassembled WGS sequence"/>
</dbReference>
<dbReference type="NCBIfam" id="TIGR00231">
    <property type="entry name" value="small_GTP"/>
    <property type="match status" value="1"/>
</dbReference>
<dbReference type="PANTHER" id="PTHR47978">
    <property type="match status" value="1"/>
</dbReference>
<protein>
    <submittedName>
        <fullName evidence="4">Ras- protein Rab-22A</fullName>
    </submittedName>
</protein>
<evidence type="ECO:0000313" key="4">
    <source>
        <dbReference type="EMBL" id="KAH9497002.1"/>
    </source>
</evidence>